<dbReference type="GO" id="GO:0008360">
    <property type="term" value="P:regulation of cell shape"/>
    <property type="evidence" value="ECO:0007669"/>
    <property type="project" value="UniProtKB-UniRule"/>
</dbReference>
<dbReference type="EMBL" id="DF820471">
    <property type="protein sequence ID" value="GAK59959.1"/>
    <property type="molecule type" value="Genomic_DNA"/>
</dbReference>
<dbReference type="Proteomes" id="UP000030661">
    <property type="component" value="Unassembled WGS sequence"/>
</dbReference>
<keyword evidence="10" id="KW-1185">Reference proteome</keyword>
<evidence type="ECO:0000256" key="1">
    <source>
        <dbReference type="ARBA" id="ARBA00007381"/>
    </source>
</evidence>
<evidence type="ECO:0000256" key="3">
    <source>
        <dbReference type="ARBA" id="ARBA00022741"/>
    </source>
</evidence>
<evidence type="ECO:0000256" key="6">
    <source>
        <dbReference type="ARBA" id="ARBA00023458"/>
    </source>
</evidence>
<evidence type="ECO:0000256" key="8">
    <source>
        <dbReference type="HAMAP-Rule" id="MF_02207"/>
    </source>
</evidence>
<name>A0A081C5V4_VECG1</name>
<accession>A0A081C5V4</accession>
<dbReference type="SUPFAM" id="SSF53067">
    <property type="entry name" value="Actin-like ATPase domain"/>
    <property type="match status" value="2"/>
</dbReference>
<dbReference type="PANTHER" id="PTHR42749:SF1">
    <property type="entry name" value="CELL SHAPE-DETERMINING PROTEIN MREB"/>
    <property type="match status" value="1"/>
</dbReference>
<sequence length="339" mass="36486">MRFPALSFWTHELAIDLGTANTVVYAQGKGIVFNEPSIVALHVKKNQVVAIGSEAKKMFGRTPENIKAIRPLKDGVIADFKITEELLRYAIKTSLNKKFGRPKTIICIPSGITEVEKKAVKDSALSSGASQVYLVDEAIAAALGVGLPIEEPTGNMIIDIGGGTTEVTVISFSGIVYSKSVRVGGDEMDNAIIQHVKRKYNLLIGERTAELVKMTIGSAYPLTEEQEMDVKGRDLLEGIPKILHIKSEEIREALTEVVATIVDAVKTALERTPPELSSDIADTGIVLTGGGSLLQNLDLRLREETGLPITLSDDPLMSVAMGAGKLISLPDLLNQVTID</sequence>
<evidence type="ECO:0000256" key="2">
    <source>
        <dbReference type="ARBA" id="ARBA00022490"/>
    </source>
</evidence>
<keyword evidence="4 8" id="KW-0067">ATP-binding</keyword>
<comment type="similarity">
    <text evidence="1">Belongs to the heat shock protein 70 family.</text>
</comment>
<dbReference type="Pfam" id="PF06723">
    <property type="entry name" value="MreB_Mbl"/>
    <property type="match status" value="1"/>
</dbReference>
<dbReference type="PRINTS" id="PR01652">
    <property type="entry name" value="SHAPEPROTEIN"/>
</dbReference>
<dbReference type="NCBIfam" id="TIGR00904">
    <property type="entry name" value="mreB"/>
    <property type="match status" value="1"/>
</dbReference>
<keyword evidence="5 8" id="KW-0133">Cell shape</keyword>
<dbReference type="PANTHER" id="PTHR42749">
    <property type="entry name" value="CELL SHAPE-DETERMINING PROTEIN MREB"/>
    <property type="match status" value="1"/>
</dbReference>
<proteinExistence type="inferred from homology"/>
<protein>
    <recommendedName>
        <fullName evidence="7 8">Cell shape-determining protein MreB</fullName>
    </recommendedName>
</protein>
<evidence type="ECO:0000313" key="9">
    <source>
        <dbReference type="EMBL" id="GAK59959.1"/>
    </source>
</evidence>
<dbReference type="InterPro" id="IPR018181">
    <property type="entry name" value="Heat_shock_70_CS"/>
</dbReference>
<dbReference type="HOGENOM" id="CLU_052037_0_0_0"/>
<feature type="binding site" evidence="8">
    <location>
        <begin position="19"/>
        <end position="21"/>
    </location>
    <ligand>
        <name>ATP</name>
        <dbReference type="ChEBI" id="CHEBI:30616"/>
    </ligand>
</feature>
<dbReference type="GO" id="GO:0000902">
    <property type="term" value="P:cell morphogenesis"/>
    <property type="evidence" value="ECO:0007669"/>
    <property type="project" value="InterPro"/>
</dbReference>
<evidence type="ECO:0000256" key="4">
    <source>
        <dbReference type="ARBA" id="ARBA00022840"/>
    </source>
</evidence>
<comment type="subcellular location">
    <subcellularLocation>
        <location evidence="8">Cytoplasm</location>
    </subcellularLocation>
    <text evidence="8">Membrane-associated.</text>
</comment>
<comment type="similarity">
    <text evidence="6 8">Belongs to the FtsA/MreB family.</text>
</comment>
<feature type="binding site" evidence="8">
    <location>
        <begin position="210"/>
        <end position="213"/>
    </location>
    <ligand>
        <name>ATP</name>
        <dbReference type="ChEBI" id="CHEBI:30616"/>
    </ligand>
</feature>
<dbReference type="InterPro" id="IPR004753">
    <property type="entry name" value="MreB"/>
</dbReference>
<dbReference type="InterPro" id="IPR043129">
    <property type="entry name" value="ATPase_NBD"/>
</dbReference>
<dbReference type="AlphaFoldDB" id="A0A081C5V4"/>
<dbReference type="HAMAP" id="MF_02207">
    <property type="entry name" value="MreB"/>
    <property type="match status" value="1"/>
</dbReference>
<comment type="subunit">
    <text evidence="8">Forms polymers.</text>
</comment>
<dbReference type="eggNOG" id="COG1077">
    <property type="taxonomic scope" value="Bacteria"/>
</dbReference>
<dbReference type="Gene3D" id="3.30.420.40">
    <property type="match status" value="2"/>
</dbReference>
<dbReference type="GO" id="GO:0005524">
    <property type="term" value="F:ATP binding"/>
    <property type="evidence" value="ECO:0007669"/>
    <property type="project" value="UniProtKB-KW"/>
</dbReference>
<dbReference type="InterPro" id="IPR056546">
    <property type="entry name" value="MreB_MamK-like"/>
</dbReference>
<dbReference type="CDD" id="cd10225">
    <property type="entry name" value="ASKHA_NBD_MreB-like"/>
    <property type="match status" value="1"/>
</dbReference>
<reference evidence="9" key="1">
    <citation type="journal article" date="2015" name="PeerJ">
        <title>First genomic representation of candidate bacterial phylum KSB3 points to enhanced environmental sensing as a trigger of wastewater bulking.</title>
        <authorList>
            <person name="Sekiguchi Y."/>
            <person name="Ohashi A."/>
            <person name="Parks D.H."/>
            <person name="Yamauchi T."/>
            <person name="Tyson G.W."/>
            <person name="Hugenholtz P."/>
        </authorList>
    </citation>
    <scope>NUCLEOTIDE SEQUENCE [LARGE SCALE GENOMIC DNA]</scope>
</reference>
<gene>
    <name evidence="8" type="primary">mreB</name>
    <name evidence="9" type="ORF">U27_06945</name>
</gene>
<evidence type="ECO:0000256" key="5">
    <source>
        <dbReference type="ARBA" id="ARBA00022960"/>
    </source>
</evidence>
<dbReference type="FunFam" id="3.30.420.40:FF:000016">
    <property type="entry name" value="Rod shape-determining protein mreB"/>
    <property type="match status" value="1"/>
</dbReference>
<keyword evidence="3 8" id="KW-0547">Nucleotide-binding</keyword>
<keyword evidence="2 8" id="KW-0963">Cytoplasm</keyword>
<feature type="binding site" evidence="8">
    <location>
        <begin position="162"/>
        <end position="164"/>
    </location>
    <ligand>
        <name>ATP</name>
        <dbReference type="ChEBI" id="CHEBI:30616"/>
    </ligand>
</feature>
<dbReference type="STRING" id="1499967.U27_06945"/>
<evidence type="ECO:0000256" key="7">
    <source>
        <dbReference type="ARBA" id="ARBA00067319"/>
    </source>
</evidence>
<organism evidence="9">
    <name type="scientific">Vecturithrix granuli</name>
    <dbReference type="NCBI Taxonomy" id="1499967"/>
    <lineage>
        <taxon>Bacteria</taxon>
        <taxon>Candidatus Moduliflexota</taxon>
        <taxon>Candidatus Vecturitrichia</taxon>
        <taxon>Candidatus Vecturitrichales</taxon>
        <taxon>Candidatus Vecturitrichaceae</taxon>
        <taxon>Candidatus Vecturithrix</taxon>
    </lineage>
</organism>
<comment type="function">
    <text evidence="8">Forms membrane-associated dynamic filaments that are essential for cell shape determination. Acts by regulating cell wall synthesis and cell elongation, and thus cell shape. A feedback loop between cell geometry and MreB localization may maintain elongated cell shape by targeting cell wall growth to regions of negative cell wall curvature.</text>
</comment>
<dbReference type="PROSITE" id="PS00329">
    <property type="entry name" value="HSP70_2"/>
    <property type="match status" value="1"/>
</dbReference>
<evidence type="ECO:0000313" key="10">
    <source>
        <dbReference type="Proteomes" id="UP000030661"/>
    </source>
</evidence>
<dbReference type="GO" id="GO:0005737">
    <property type="term" value="C:cytoplasm"/>
    <property type="evidence" value="ECO:0007669"/>
    <property type="project" value="UniProtKB-SubCell"/>
</dbReference>
<dbReference type="NCBIfam" id="NF010539">
    <property type="entry name" value="PRK13927.1"/>
    <property type="match status" value="1"/>
</dbReference>
<feature type="binding site" evidence="8">
    <location>
        <begin position="290"/>
        <end position="293"/>
    </location>
    <ligand>
        <name>ATP</name>
        <dbReference type="ChEBI" id="CHEBI:30616"/>
    </ligand>
</feature>